<dbReference type="Proteomes" id="UP000295443">
    <property type="component" value="Unassembled WGS sequence"/>
</dbReference>
<accession>A0A4R1B4K5</accession>
<sequence>MNEFYVERLPNENGDHVVHKHGCPSLPAKEKLRYIGVRSSMAASLREAAHFWYSSSAACPHCMGS</sequence>
<proteinExistence type="predicted"/>
<dbReference type="EMBL" id="SJZB01000041">
    <property type="protein sequence ID" value="TCJ13032.1"/>
    <property type="molecule type" value="Genomic_DNA"/>
</dbReference>
<name>A0A4R1B4K5_9PROT</name>
<dbReference type="OrthoDB" id="47198at2"/>
<evidence type="ECO:0000313" key="2">
    <source>
        <dbReference type="Proteomes" id="UP000295443"/>
    </source>
</evidence>
<dbReference type="AlphaFoldDB" id="A0A4R1B4K5"/>
<comment type="caution">
    <text evidence="1">The sequence shown here is derived from an EMBL/GenBank/DDBJ whole genome shotgun (WGS) entry which is preliminary data.</text>
</comment>
<dbReference type="RefSeq" id="WP_131447432.1">
    <property type="nucleotide sequence ID" value="NZ_SJZB01000041.1"/>
</dbReference>
<reference evidence="1 2" key="1">
    <citation type="submission" date="2019-03" db="EMBL/GenBank/DDBJ databases">
        <title>Genome sequence of Thiobacillaceae bacterium LSR1, a sulfur-oxidizing bacterium isolated from freshwater sediment.</title>
        <authorList>
            <person name="Li S."/>
        </authorList>
    </citation>
    <scope>NUCLEOTIDE SEQUENCE [LARGE SCALE GENOMIC DNA]</scope>
    <source>
        <strain evidence="1 2">LSR1</strain>
    </source>
</reference>
<organism evidence="1 2">
    <name type="scientific">Parasulfuritortus cantonensis</name>
    <dbReference type="NCBI Taxonomy" id="2528202"/>
    <lineage>
        <taxon>Bacteria</taxon>
        <taxon>Pseudomonadati</taxon>
        <taxon>Pseudomonadota</taxon>
        <taxon>Betaproteobacteria</taxon>
        <taxon>Nitrosomonadales</taxon>
        <taxon>Thiobacillaceae</taxon>
        <taxon>Parasulfuritortus</taxon>
    </lineage>
</organism>
<evidence type="ECO:0000313" key="1">
    <source>
        <dbReference type="EMBL" id="TCJ13032.1"/>
    </source>
</evidence>
<gene>
    <name evidence="1" type="ORF">EZJ19_10725</name>
</gene>
<protein>
    <submittedName>
        <fullName evidence="1">Uncharacterized protein</fullName>
    </submittedName>
</protein>
<keyword evidence="2" id="KW-1185">Reference proteome</keyword>